<name>A0A6C0AGR0_9ZZZZ</name>
<dbReference type="GO" id="GO:0032259">
    <property type="term" value="P:methylation"/>
    <property type="evidence" value="ECO:0007669"/>
    <property type="project" value="InterPro"/>
</dbReference>
<dbReference type="SUPFAM" id="SSF53335">
    <property type="entry name" value="S-adenosyl-L-methionine-dependent methyltransferases"/>
    <property type="match status" value="1"/>
</dbReference>
<dbReference type="SUPFAM" id="SSF52540">
    <property type="entry name" value="P-loop containing nucleoside triphosphate hydrolases"/>
    <property type="match status" value="1"/>
</dbReference>
<dbReference type="GO" id="GO:0016787">
    <property type="term" value="F:hydrolase activity"/>
    <property type="evidence" value="ECO:0007669"/>
    <property type="project" value="InterPro"/>
</dbReference>
<sequence length="1461" mass="169663">MDIQEMSFARMNVEEFIQYMITFESVDHILDTCKNQSEKGSIYERLWDVCIKFGFCNHFQKPDFTHMMGNMNHGILKPLTTFTHYLTEKIVSGNSSGCSDISLFNNADDTFTFISSKYPKSQDDITKQKSVSYYDVQNIISVCDANKHIYRNFKICLLVPDKKSVLEKVKRANKSSHYITKYMTEQNILDKNDLNKCFLRFKSDMLKHQTGKMNYDEIYLSPKCNLSLRFHQELITQKTSILIEEGNKSFLWGCKCRSGKTYMFGGLIIKQFEIKQKLNVLIITPAPTETAPQFTDDLFNKFKEFESFDIHHIEGSKNIEGLVLGESNIFVMSKQLLQKYIDDKTIMKIKNLKLDIIGFDENHFSGTTDLSKSILDSYSSKNTIKVYLTATYNKPLREWNISEECQMYWDNEDEQICKSILVDETNVDKLKEKHGDTSITSTIQYFIDKGLSLTDMFKPYENMPDLYLITTMFDSQRYDIIKDKIMGSKYGFCFDVLFALNKQKTRFQFENEVKTMLRFISGSNKEVDFKNGDKSMFSRILKICSDEESRTPFTQIWFLPSDNIHEISKCLEQLMKEDNVLKKYDVLCINRKNKGLAKDIKEDITNQEKIAKAEGKEGLILLAGNMLTLGITLHMCDVVALMNNTLSSDKVFQQMYRCMTEGSQKKIGFVVDLNISRVLNTCVNYTIYKNDKSTEDKIKYLIENHLMNIDVDMMEQKKLNSDAIVSKLMEIWKSDPIHSFKSLLRNLDNDYVEFDTSTQKMINKSFTSSLKDDKVNTTIEIKDEDGELQELPSGKEKVKDDSDKSEKSESDKETPEKEEITISFTKDVLPYVIPLTCILTIKNANKDFVKMLNDIQENPELLDMFDEMCLIWWNKKDLINIIKNITSNYFDKNSNTYNISIHFKMSLQSLIDNPKELLELINDCLKPKEIEKKKFGEVFTPMSFINNDMLGDLDTYYKEKYKKNIFEDETLKWGDTTTGMGNFPIAIYYKLMDGLKKKIPNEKDRKQHILEKMLFMAEYNKKNCFIVKQIFNMNNEFKLNLYEGDSLQLDIQKEFGISKFDIVIGNPPYNEELTTKKGSAPALYNRFVEYYIEKCDLLCFVMPSRWFSGGKGLDSFRKKMLERTDIVYIKHFDDASKIFGNLVEIKGGVNYFLKDTNHTDDCIFNGSMTKLNHYDVFVDSKYYTLIDKIVKFNSIDTLFIGQSYSGVNSNDKRLKDTATETTFKCYVSKQKGFEQYIEQKDINKVRDFNKWKVITTRSAFGANSCFGNMFIGKPNEICNQSYILFEVVNEEEAISLLSYMKCRLPNIMLSLRKASQDICESTCKWIPLPPLNKEWTDEEVYKHFKLSEDDIKLINDTNIVGYKNSVKQTGRSLETPEPKLKRVSKKIQVQEPVVDAIVEPIEPKTKPKRVLKMATKVEKVANSKTGIPKPNKWHAHVNEYVKKHGCSYATAVKEAKATYKK</sequence>
<evidence type="ECO:0000259" key="2">
    <source>
        <dbReference type="PROSITE" id="PS51192"/>
    </source>
</evidence>
<feature type="domain" description="Helicase ATP-binding" evidence="2">
    <location>
        <begin position="241"/>
        <end position="410"/>
    </location>
</feature>
<dbReference type="InterPro" id="IPR029063">
    <property type="entry name" value="SAM-dependent_MTases_sf"/>
</dbReference>
<dbReference type="InterPro" id="IPR006935">
    <property type="entry name" value="Helicase/UvrB_N"/>
</dbReference>
<evidence type="ECO:0000313" key="3">
    <source>
        <dbReference type="EMBL" id="QHS78912.1"/>
    </source>
</evidence>
<organism evidence="3">
    <name type="scientific">viral metagenome</name>
    <dbReference type="NCBI Taxonomy" id="1070528"/>
    <lineage>
        <taxon>unclassified sequences</taxon>
        <taxon>metagenomes</taxon>
        <taxon>organismal metagenomes</taxon>
    </lineage>
</organism>
<reference evidence="3" key="1">
    <citation type="journal article" date="2020" name="Nature">
        <title>Giant virus diversity and host interactions through global metagenomics.</title>
        <authorList>
            <person name="Schulz F."/>
            <person name="Roux S."/>
            <person name="Paez-Espino D."/>
            <person name="Jungbluth S."/>
            <person name="Walsh D.A."/>
            <person name="Denef V.J."/>
            <person name="McMahon K.D."/>
            <person name="Konstantinidis K.T."/>
            <person name="Eloe-Fadrosh E.A."/>
            <person name="Kyrpides N.C."/>
            <person name="Woyke T."/>
        </authorList>
    </citation>
    <scope>NUCLEOTIDE SEQUENCE</scope>
    <source>
        <strain evidence="3">GVMAG-S-1035118-87</strain>
    </source>
</reference>
<dbReference type="GO" id="GO:0005524">
    <property type="term" value="F:ATP binding"/>
    <property type="evidence" value="ECO:0007669"/>
    <property type="project" value="InterPro"/>
</dbReference>
<dbReference type="InterPro" id="IPR027417">
    <property type="entry name" value="P-loop_NTPase"/>
</dbReference>
<dbReference type="Gene3D" id="3.40.50.150">
    <property type="entry name" value="Vaccinia Virus protein VP39"/>
    <property type="match status" value="1"/>
</dbReference>
<dbReference type="InterPro" id="IPR002052">
    <property type="entry name" value="DNA_methylase_N6_adenine_CS"/>
</dbReference>
<dbReference type="InterPro" id="IPR014001">
    <property type="entry name" value="Helicase_ATP-bd"/>
</dbReference>
<proteinExistence type="predicted"/>
<evidence type="ECO:0000256" key="1">
    <source>
        <dbReference type="SAM" id="MobiDB-lite"/>
    </source>
</evidence>
<dbReference type="EMBL" id="MN740625">
    <property type="protein sequence ID" value="QHS78912.1"/>
    <property type="molecule type" value="Genomic_DNA"/>
</dbReference>
<dbReference type="GO" id="GO:0008168">
    <property type="term" value="F:methyltransferase activity"/>
    <property type="evidence" value="ECO:0007669"/>
    <property type="project" value="InterPro"/>
</dbReference>
<dbReference type="Pfam" id="PF04851">
    <property type="entry name" value="ResIII"/>
    <property type="match status" value="1"/>
</dbReference>
<feature type="region of interest" description="Disordered" evidence="1">
    <location>
        <begin position="781"/>
        <end position="817"/>
    </location>
</feature>
<dbReference type="PROSITE" id="PS00092">
    <property type="entry name" value="N6_MTASE"/>
    <property type="match status" value="1"/>
</dbReference>
<protein>
    <recommendedName>
        <fullName evidence="2">Helicase ATP-binding domain-containing protein</fullName>
    </recommendedName>
</protein>
<dbReference type="GO" id="GO:0003677">
    <property type="term" value="F:DNA binding"/>
    <property type="evidence" value="ECO:0007669"/>
    <property type="project" value="InterPro"/>
</dbReference>
<dbReference type="Pfam" id="PF07669">
    <property type="entry name" value="Eco57I"/>
    <property type="match status" value="1"/>
</dbReference>
<dbReference type="PROSITE" id="PS51192">
    <property type="entry name" value="HELICASE_ATP_BIND_1"/>
    <property type="match status" value="1"/>
</dbReference>
<dbReference type="GO" id="GO:0006304">
    <property type="term" value="P:DNA modification"/>
    <property type="evidence" value="ECO:0007669"/>
    <property type="project" value="InterPro"/>
</dbReference>
<feature type="compositionally biased region" description="Basic and acidic residues" evidence="1">
    <location>
        <begin position="793"/>
        <end position="817"/>
    </location>
</feature>
<dbReference type="InterPro" id="IPR011639">
    <property type="entry name" value="MethylTrfase_TaqI-like_dom"/>
</dbReference>
<accession>A0A6C0AGR0</accession>